<reference evidence="2" key="1">
    <citation type="submission" date="2014-04" db="EMBL/GenBank/DDBJ databases">
        <title>Evolutionary Origins and Diversification of the Mycorrhizal Mutualists.</title>
        <authorList>
            <consortium name="DOE Joint Genome Institute"/>
            <consortium name="Mycorrhizal Genomics Consortium"/>
            <person name="Kohler A."/>
            <person name="Kuo A."/>
            <person name="Nagy L.G."/>
            <person name="Floudas D."/>
            <person name="Copeland A."/>
            <person name="Barry K.W."/>
            <person name="Cichocki N."/>
            <person name="Veneault-Fourrey C."/>
            <person name="LaButti K."/>
            <person name="Lindquist E.A."/>
            <person name="Lipzen A."/>
            <person name="Lundell T."/>
            <person name="Morin E."/>
            <person name="Murat C."/>
            <person name="Riley R."/>
            <person name="Ohm R."/>
            <person name="Sun H."/>
            <person name="Tunlid A."/>
            <person name="Henrissat B."/>
            <person name="Grigoriev I.V."/>
            <person name="Hibbett D.S."/>
            <person name="Martin F."/>
        </authorList>
    </citation>
    <scope>NUCLEOTIDE SEQUENCE [LARGE SCALE GENOMIC DNA]</scope>
    <source>
        <strain evidence="2">FD-334 SS-4</strain>
    </source>
</reference>
<evidence type="ECO:0000313" key="1">
    <source>
        <dbReference type="EMBL" id="KJA24708.1"/>
    </source>
</evidence>
<proteinExistence type="predicted"/>
<dbReference type="AlphaFoldDB" id="A0A0D2MLL1"/>
<organism evidence="1 2">
    <name type="scientific">Hypholoma sublateritium (strain FD-334 SS-4)</name>
    <dbReference type="NCBI Taxonomy" id="945553"/>
    <lineage>
        <taxon>Eukaryota</taxon>
        <taxon>Fungi</taxon>
        <taxon>Dikarya</taxon>
        <taxon>Basidiomycota</taxon>
        <taxon>Agaricomycotina</taxon>
        <taxon>Agaricomycetes</taxon>
        <taxon>Agaricomycetidae</taxon>
        <taxon>Agaricales</taxon>
        <taxon>Agaricineae</taxon>
        <taxon>Strophariaceae</taxon>
        <taxon>Hypholoma</taxon>
    </lineage>
</organism>
<feature type="non-terminal residue" evidence="1">
    <location>
        <position position="1"/>
    </location>
</feature>
<gene>
    <name evidence="1" type="ORF">HYPSUDRAFT_135790</name>
</gene>
<sequence length="112" mass="13044">LPRQSLHVILHDEFDHEFDSRFVGKHKTQQRRTPLYALGPWHQEHSDGHEKLSEQGLNIGVDIQLPIYANKDQFSSWLHSLVVMPNVRKQSAIVHYYLDLVEGRGCKLLVFC</sequence>
<dbReference type="OMA" id="CAKTIAH"/>
<accession>A0A0D2MLL1</accession>
<dbReference type="EMBL" id="KN817535">
    <property type="protein sequence ID" value="KJA24708.1"/>
    <property type="molecule type" value="Genomic_DNA"/>
</dbReference>
<name>A0A0D2MLL1_HYPSF</name>
<dbReference type="Proteomes" id="UP000054270">
    <property type="component" value="Unassembled WGS sequence"/>
</dbReference>
<protein>
    <submittedName>
        <fullName evidence="1">Uncharacterized protein</fullName>
    </submittedName>
</protein>
<dbReference type="OrthoDB" id="6017046at2759"/>
<keyword evidence="2" id="KW-1185">Reference proteome</keyword>
<dbReference type="STRING" id="945553.A0A0D2MLL1"/>
<evidence type="ECO:0000313" key="2">
    <source>
        <dbReference type="Proteomes" id="UP000054270"/>
    </source>
</evidence>